<keyword evidence="3" id="KW-0862">Zinc</keyword>
<evidence type="ECO:0000313" key="6">
    <source>
        <dbReference type="EMBL" id="GFH53732.1"/>
    </source>
</evidence>
<feature type="domain" description="RING-type" evidence="5">
    <location>
        <begin position="229"/>
        <end position="271"/>
    </location>
</feature>
<evidence type="ECO:0000313" key="7">
    <source>
        <dbReference type="Proteomes" id="UP001054902"/>
    </source>
</evidence>
<dbReference type="EMBL" id="BLLK01000047">
    <property type="protein sequence ID" value="GFH53732.1"/>
    <property type="molecule type" value="Genomic_DNA"/>
</dbReference>
<dbReference type="InterPro" id="IPR017907">
    <property type="entry name" value="Znf_RING_CS"/>
</dbReference>
<organism evidence="6 7">
    <name type="scientific">Chaetoceros tenuissimus</name>
    <dbReference type="NCBI Taxonomy" id="426638"/>
    <lineage>
        <taxon>Eukaryota</taxon>
        <taxon>Sar</taxon>
        <taxon>Stramenopiles</taxon>
        <taxon>Ochrophyta</taxon>
        <taxon>Bacillariophyta</taxon>
        <taxon>Coscinodiscophyceae</taxon>
        <taxon>Chaetocerotophycidae</taxon>
        <taxon>Chaetocerotales</taxon>
        <taxon>Chaetocerotaceae</taxon>
        <taxon>Chaetoceros</taxon>
    </lineage>
</organism>
<dbReference type="SUPFAM" id="SSF48452">
    <property type="entry name" value="TPR-like"/>
    <property type="match status" value="1"/>
</dbReference>
<dbReference type="Gene3D" id="1.25.40.10">
    <property type="entry name" value="Tetratricopeptide repeat domain"/>
    <property type="match status" value="1"/>
</dbReference>
<dbReference type="InterPro" id="IPR001841">
    <property type="entry name" value="Znf_RING"/>
</dbReference>
<dbReference type="GO" id="GO:0005737">
    <property type="term" value="C:cytoplasm"/>
    <property type="evidence" value="ECO:0007669"/>
    <property type="project" value="UniProtKB-ARBA"/>
</dbReference>
<reference evidence="6 7" key="1">
    <citation type="journal article" date="2021" name="Sci. Rep.">
        <title>The genome of the diatom Chaetoceros tenuissimus carries an ancient integrated fragment of an extant virus.</title>
        <authorList>
            <person name="Hongo Y."/>
            <person name="Kimura K."/>
            <person name="Takaki Y."/>
            <person name="Yoshida Y."/>
            <person name="Baba S."/>
            <person name="Kobayashi G."/>
            <person name="Nagasaki K."/>
            <person name="Hano T."/>
            <person name="Tomaru Y."/>
        </authorList>
    </citation>
    <scope>NUCLEOTIDE SEQUENCE [LARGE SCALE GENOMIC DNA]</scope>
    <source>
        <strain evidence="6 7">NIES-3715</strain>
    </source>
</reference>
<dbReference type="PROSITE" id="PS50089">
    <property type="entry name" value="ZF_RING_2"/>
    <property type="match status" value="1"/>
</dbReference>
<dbReference type="AlphaFoldDB" id="A0AAD3H7Q9"/>
<accession>A0AAD3H7Q9</accession>
<protein>
    <recommendedName>
        <fullName evidence="5">RING-type domain-containing protein</fullName>
    </recommendedName>
</protein>
<keyword evidence="2 4" id="KW-0863">Zinc-finger</keyword>
<dbReference type="PROSITE" id="PS00518">
    <property type="entry name" value="ZF_RING_1"/>
    <property type="match status" value="1"/>
</dbReference>
<dbReference type="Gene3D" id="3.30.40.10">
    <property type="entry name" value="Zinc/RING finger domain, C3HC4 (zinc finger)"/>
    <property type="match status" value="1"/>
</dbReference>
<evidence type="ECO:0000256" key="3">
    <source>
        <dbReference type="ARBA" id="ARBA00022833"/>
    </source>
</evidence>
<name>A0AAD3H7Q9_9STRA</name>
<evidence type="ECO:0000256" key="4">
    <source>
        <dbReference type="PROSITE-ProRule" id="PRU00175"/>
    </source>
</evidence>
<dbReference type="PROSITE" id="PS01360">
    <property type="entry name" value="ZF_MYND_1"/>
    <property type="match status" value="1"/>
</dbReference>
<evidence type="ECO:0000256" key="1">
    <source>
        <dbReference type="ARBA" id="ARBA00022723"/>
    </source>
</evidence>
<comment type="caution">
    <text evidence="6">The sequence shown here is derived from an EMBL/GenBank/DDBJ whole genome shotgun (WGS) entry which is preliminary data.</text>
</comment>
<dbReference type="InterPro" id="IPR011990">
    <property type="entry name" value="TPR-like_helical_dom_sf"/>
</dbReference>
<evidence type="ECO:0000259" key="5">
    <source>
        <dbReference type="PROSITE" id="PS50089"/>
    </source>
</evidence>
<keyword evidence="1" id="KW-0479">Metal-binding</keyword>
<proteinExistence type="predicted"/>
<gene>
    <name evidence="6" type="ORF">CTEN210_10208</name>
</gene>
<keyword evidence="7" id="KW-1185">Reference proteome</keyword>
<dbReference type="Proteomes" id="UP001054902">
    <property type="component" value="Unassembled WGS sequence"/>
</dbReference>
<dbReference type="SUPFAM" id="SSF57850">
    <property type="entry name" value="RING/U-box"/>
    <property type="match status" value="1"/>
</dbReference>
<sequence length="622" mass="71777">MDGLSARMMMQMLDDQVNMSCNIPTQLDVGKFVPEHLLLEWHRKMQIKMPQVFTPDDKMFGEHGRQHPYGTKLMTFFDDDPSKPMRCEVKGSKWNKEMYMGLPDNREPYYVVLINGEISQIPFTSAHEEGGWQVGWDRKGPVEQKDEEEDEFPRKCIMCSNPQCAKTNPKIRCLCKIAYYCSYGCRTDDMDEHAFYCRTAEDMRKITMRTYGSQRLDPSEIPLLVCVDCKICNKDARDRHPHCFKKCGHVYCHDCLESWYEIKEQGCPCCRAERSKLSPISKYEKDIYFLAHFCAAKANARPKGSIERRMLCDQALDYITKLIGRELNNFAKSEISLSMAKILNLHGREMHRTMSLVLARSEFSKGSYNEKIVLAETEGHNGNWQEALDIYNDINMNNLANTGPKQRETLMGISRCFYELGNYVNAIMVGLAASDMNPHFPGIHKYIALSQEAQGDLVSATNTMNRAVLYEAPWDDNNTIEIRKKFEELQAKKKSKVKKSIKEDSNKDKYVLCKSKLDSLAQSHGYEAIDTSSSTAPMASYRRGATRLNFWLTTGTVGSYLCHPKRGKTQLFRRDVTMTEAESIFENPRVHTGKGYQNRNQKNKRRCRYGNNCYRSNCYFDH</sequence>
<dbReference type="InterPro" id="IPR018957">
    <property type="entry name" value="Znf_C3HC4_RING-type"/>
</dbReference>
<dbReference type="InterPro" id="IPR013083">
    <property type="entry name" value="Znf_RING/FYVE/PHD"/>
</dbReference>
<dbReference type="Pfam" id="PF00097">
    <property type="entry name" value="zf-C3HC4"/>
    <property type="match status" value="1"/>
</dbReference>
<dbReference type="InterPro" id="IPR002893">
    <property type="entry name" value="Znf_MYND"/>
</dbReference>
<evidence type="ECO:0000256" key="2">
    <source>
        <dbReference type="ARBA" id="ARBA00022771"/>
    </source>
</evidence>
<dbReference type="GO" id="GO:0008270">
    <property type="term" value="F:zinc ion binding"/>
    <property type="evidence" value="ECO:0007669"/>
    <property type="project" value="UniProtKB-KW"/>
</dbReference>